<comment type="function">
    <text evidence="10">Catalyzes the transfer of pyrophosphate from adenosine triphosphate (ATP) to 6-hydroxymethyl-7,8-dihydropterin, an enzymatic step in folate biosynthesis pathway.</text>
</comment>
<sequence>MTAHRYLVALGSNVRHPRYGNPRSVIAAALAALDKAGARVEVASPVIASVPLGPSRRRYANAAAVIASALAPEGLLDVLQAIERDFGRRRRGARWGARVLDLDLILWSGGAWASDRLVVPHPLFRRRAFVLRPAAAIAPEWRDPLTGLTLAHLHARLTRGNPLA</sequence>
<evidence type="ECO:0000259" key="13">
    <source>
        <dbReference type="PROSITE" id="PS00794"/>
    </source>
</evidence>
<reference evidence="14" key="1">
    <citation type="submission" date="2022-09" db="EMBL/GenBank/DDBJ databases">
        <title>The genome sequence of Tsuneonella sp. YG55.</title>
        <authorList>
            <person name="Liu Y."/>
        </authorList>
    </citation>
    <scope>NUCLEOTIDE SEQUENCE</scope>
    <source>
        <strain evidence="14">YG55</strain>
    </source>
</reference>
<evidence type="ECO:0000256" key="8">
    <source>
        <dbReference type="ARBA" id="ARBA00022840"/>
    </source>
</evidence>
<evidence type="ECO:0000256" key="4">
    <source>
        <dbReference type="ARBA" id="ARBA00016218"/>
    </source>
</evidence>
<dbReference type="PANTHER" id="PTHR43071">
    <property type="entry name" value="2-AMINO-4-HYDROXY-6-HYDROXYMETHYLDIHYDROPTERIDINE PYROPHOSPHOKINASE"/>
    <property type="match status" value="1"/>
</dbReference>
<evidence type="ECO:0000313" key="14">
    <source>
        <dbReference type="EMBL" id="MCT2557548.1"/>
    </source>
</evidence>
<dbReference type="SUPFAM" id="SSF55083">
    <property type="entry name" value="6-hydroxymethyl-7,8-dihydropterin pyrophosphokinase, HPPK"/>
    <property type="match status" value="1"/>
</dbReference>
<keyword evidence="9" id="KW-0289">Folate biosynthesis</keyword>
<dbReference type="GO" id="GO:0005524">
    <property type="term" value="F:ATP binding"/>
    <property type="evidence" value="ECO:0007669"/>
    <property type="project" value="UniProtKB-KW"/>
</dbReference>
<dbReference type="Pfam" id="PF01288">
    <property type="entry name" value="HPPK"/>
    <property type="match status" value="1"/>
</dbReference>
<evidence type="ECO:0000256" key="9">
    <source>
        <dbReference type="ARBA" id="ARBA00022909"/>
    </source>
</evidence>
<dbReference type="AlphaFoldDB" id="A0A9X2VYT9"/>
<evidence type="ECO:0000256" key="11">
    <source>
        <dbReference type="ARBA" id="ARBA00029766"/>
    </source>
</evidence>
<dbReference type="EC" id="2.7.6.3" evidence="3"/>
<comment type="similarity">
    <text evidence="2">Belongs to the HPPK family.</text>
</comment>
<dbReference type="GO" id="GO:0016301">
    <property type="term" value="F:kinase activity"/>
    <property type="evidence" value="ECO:0007669"/>
    <property type="project" value="UniProtKB-KW"/>
</dbReference>
<comment type="pathway">
    <text evidence="1">Cofactor biosynthesis; tetrahydrofolate biosynthesis; 2-amino-4-hydroxy-6-hydroxymethyl-7,8-dihydropteridine diphosphate from 7,8-dihydroneopterin triphosphate: step 4/4.</text>
</comment>
<evidence type="ECO:0000256" key="2">
    <source>
        <dbReference type="ARBA" id="ARBA00005810"/>
    </source>
</evidence>
<dbReference type="InterPro" id="IPR035907">
    <property type="entry name" value="Hppk_sf"/>
</dbReference>
<keyword evidence="5 14" id="KW-0808">Transferase</keyword>
<dbReference type="RefSeq" id="WP_259960782.1">
    <property type="nucleotide sequence ID" value="NZ_JAOAMV010000001.1"/>
</dbReference>
<keyword evidence="7" id="KW-0418">Kinase</keyword>
<evidence type="ECO:0000256" key="3">
    <source>
        <dbReference type="ARBA" id="ARBA00013253"/>
    </source>
</evidence>
<evidence type="ECO:0000313" key="15">
    <source>
        <dbReference type="Proteomes" id="UP001142648"/>
    </source>
</evidence>
<feature type="domain" description="7,8-dihydro-6-hydroxymethylpterin-pyrophosphokinase" evidence="13">
    <location>
        <begin position="94"/>
        <end position="105"/>
    </location>
</feature>
<dbReference type="PROSITE" id="PS00794">
    <property type="entry name" value="HPPK"/>
    <property type="match status" value="1"/>
</dbReference>
<dbReference type="GO" id="GO:0003848">
    <property type="term" value="F:2-amino-4-hydroxy-6-hydroxymethyldihydropteridine diphosphokinase activity"/>
    <property type="evidence" value="ECO:0007669"/>
    <property type="project" value="UniProtKB-EC"/>
</dbReference>
<protein>
    <recommendedName>
        <fullName evidence="4">2-amino-4-hydroxy-6-hydroxymethyldihydropteridine pyrophosphokinase</fullName>
        <ecNumber evidence="3">2.7.6.3</ecNumber>
    </recommendedName>
    <alternativeName>
        <fullName evidence="11">6-hydroxymethyl-7,8-dihydropterin pyrophosphokinase</fullName>
    </alternativeName>
    <alternativeName>
        <fullName evidence="12">7,8-dihydro-6-hydroxymethylpterin-pyrophosphokinase</fullName>
    </alternativeName>
</protein>
<evidence type="ECO:0000256" key="10">
    <source>
        <dbReference type="ARBA" id="ARBA00029409"/>
    </source>
</evidence>
<name>A0A9X2VYT9_9SPHN</name>
<evidence type="ECO:0000256" key="1">
    <source>
        <dbReference type="ARBA" id="ARBA00005051"/>
    </source>
</evidence>
<keyword evidence="6" id="KW-0547">Nucleotide-binding</keyword>
<organism evidence="14 15">
    <name type="scientific">Tsuneonella litorea</name>
    <dbReference type="NCBI Taxonomy" id="2976475"/>
    <lineage>
        <taxon>Bacteria</taxon>
        <taxon>Pseudomonadati</taxon>
        <taxon>Pseudomonadota</taxon>
        <taxon>Alphaproteobacteria</taxon>
        <taxon>Sphingomonadales</taxon>
        <taxon>Erythrobacteraceae</taxon>
        <taxon>Tsuneonella</taxon>
    </lineage>
</organism>
<dbReference type="PANTHER" id="PTHR43071:SF1">
    <property type="entry name" value="2-AMINO-4-HYDROXY-6-HYDROXYMETHYLDIHYDROPTERIDINE PYROPHOSPHOKINASE"/>
    <property type="match status" value="1"/>
</dbReference>
<dbReference type="NCBIfam" id="TIGR01498">
    <property type="entry name" value="folK"/>
    <property type="match status" value="1"/>
</dbReference>
<dbReference type="InterPro" id="IPR000550">
    <property type="entry name" value="Hppk"/>
</dbReference>
<proteinExistence type="inferred from homology"/>
<dbReference type="GO" id="GO:0046656">
    <property type="term" value="P:folic acid biosynthetic process"/>
    <property type="evidence" value="ECO:0007669"/>
    <property type="project" value="UniProtKB-KW"/>
</dbReference>
<comment type="caution">
    <text evidence="14">The sequence shown here is derived from an EMBL/GenBank/DDBJ whole genome shotgun (WGS) entry which is preliminary data.</text>
</comment>
<evidence type="ECO:0000256" key="6">
    <source>
        <dbReference type="ARBA" id="ARBA00022741"/>
    </source>
</evidence>
<evidence type="ECO:0000256" key="7">
    <source>
        <dbReference type="ARBA" id="ARBA00022777"/>
    </source>
</evidence>
<keyword evidence="15" id="KW-1185">Reference proteome</keyword>
<gene>
    <name evidence="14" type="primary">folK</name>
    <name evidence="14" type="ORF">N0B51_00995</name>
</gene>
<evidence type="ECO:0000256" key="12">
    <source>
        <dbReference type="ARBA" id="ARBA00033413"/>
    </source>
</evidence>
<keyword evidence="8" id="KW-0067">ATP-binding</keyword>
<accession>A0A9X2VYT9</accession>
<dbReference type="Proteomes" id="UP001142648">
    <property type="component" value="Unassembled WGS sequence"/>
</dbReference>
<dbReference type="EMBL" id="JAOAMV010000001">
    <property type="protein sequence ID" value="MCT2557548.1"/>
    <property type="molecule type" value="Genomic_DNA"/>
</dbReference>
<dbReference type="Gene3D" id="3.30.70.560">
    <property type="entry name" value="7,8-Dihydro-6-hydroxymethylpterin-pyrophosphokinase HPPK"/>
    <property type="match status" value="1"/>
</dbReference>
<evidence type="ECO:0000256" key="5">
    <source>
        <dbReference type="ARBA" id="ARBA00022679"/>
    </source>
</evidence>